<keyword evidence="2" id="KW-1003">Cell membrane</keyword>
<evidence type="ECO:0000256" key="3">
    <source>
        <dbReference type="ARBA" id="ARBA00022692"/>
    </source>
</evidence>
<keyword evidence="8" id="KW-1185">Reference proteome</keyword>
<evidence type="ECO:0000256" key="4">
    <source>
        <dbReference type="ARBA" id="ARBA00022989"/>
    </source>
</evidence>
<keyword evidence="3 6" id="KW-0812">Transmembrane</keyword>
<feature type="transmembrane region" description="Helical" evidence="6">
    <location>
        <begin position="471"/>
        <end position="493"/>
    </location>
</feature>
<protein>
    <submittedName>
        <fullName evidence="7">Polysaccharide biosynthesis C-terminal domain-containing protein</fullName>
    </submittedName>
</protein>
<feature type="transmembrane region" description="Helical" evidence="6">
    <location>
        <begin position="316"/>
        <end position="345"/>
    </location>
</feature>
<feature type="transmembrane region" description="Helical" evidence="6">
    <location>
        <begin position="379"/>
        <end position="398"/>
    </location>
</feature>
<comment type="subcellular location">
    <subcellularLocation>
        <location evidence="1">Cell membrane</location>
        <topology evidence="1">Multi-pass membrane protein</topology>
    </subcellularLocation>
</comment>
<feature type="transmembrane region" description="Helical" evidence="6">
    <location>
        <begin position="81"/>
        <end position="101"/>
    </location>
</feature>
<evidence type="ECO:0000256" key="5">
    <source>
        <dbReference type="ARBA" id="ARBA00023136"/>
    </source>
</evidence>
<feature type="transmembrane region" description="Helical" evidence="6">
    <location>
        <begin position="196"/>
        <end position="215"/>
    </location>
</feature>
<evidence type="ECO:0000313" key="8">
    <source>
        <dbReference type="Proteomes" id="UP001207408"/>
    </source>
</evidence>
<dbReference type="PANTHER" id="PTHR30250">
    <property type="entry name" value="PST FAMILY PREDICTED COLANIC ACID TRANSPORTER"/>
    <property type="match status" value="1"/>
</dbReference>
<sequence>MSKLKSLAGETIIYGGGTILVRLLNWLMMPYYIRTMDQLQYGYLTEVYSYIAIFLVILTYGFETTFFRFSKEDNYKRVFTTGLYSIVGTSILFLFILFIAIKNLNFSNTYGAYENLLLIAGLIVAIDAISALIFAKMRYKGQSIRFSLIKLLNVFILIFFNVFFLFICPLLKDLDFLLDSNYSRFINWFYNSDYEAYYVLISNLFASLGVLVLLLKDFVKDIGIFDLVLLKKMYKYSYPILIVGITGMVNQSIDKILLPRLIGGEEGYNMVALYGANFKIGVLMAMFTQSFRLAFEPFFFKHNQESKDNTIYGLILTYFILFGLLIFLGVTFFIDVINIILVPAYKDANGVIPLVLLAQLLSGIYFTLSIWYKVTDKTIYGAYMGIVGTLVTLISNILLIPVLGYYGCALSGVLCFLSMVLFSVYWGHKKYPISYNWSKILGYFILASILYGLGVFLWPKFVLYVYLEDTVLSNISILMGRICLLVVFLAVVYKVDIKRKIVF</sequence>
<feature type="transmembrane region" description="Helical" evidence="6">
    <location>
        <begin position="147"/>
        <end position="167"/>
    </location>
</feature>
<name>A0AAE3MFY6_9BACT</name>
<evidence type="ECO:0000256" key="6">
    <source>
        <dbReference type="SAM" id="Phobius"/>
    </source>
</evidence>
<dbReference type="InterPro" id="IPR050833">
    <property type="entry name" value="Poly_Biosynth_Transport"/>
</dbReference>
<feature type="transmembrane region" description="Helical" evidence="6">
    <location>
        <begin position="273"/>
        <end position="295"/>
    </location>
</feature>
<evidence type="ECO:0000313" key="7">
    <source>
        <dbReference type="EMBL" id="MCW3806996.1"/>
    </source>
</evidence>
<gene>
    <name evidence="7" type="ORF">OM074_15270</name>
</gene>
<organism evidence="7 8">
    <name type="scientific">Plebeiibacterium marinum</name>
    <dbReference type="NCBI Taxonomy" id="2992111"/>
    <lineage>
        <taxon>Bacteria</taxon>
        <taxon>Pseudomonadati</taxon>
        <taxon>Bacteroidota</taxon>
        <taxon>Bacteroidia</taxon>
        <taxon>Marinilabiliales</taxon>
        <taxon>Marinilabiliaceae</taxon>
        <taxon>Plebeiibacterium</taxon>
    </lineage>
</organism>
<dbReference type="PANTHER" id="PTHR30250:SF11">
    <property type="entry name" value="O-ANTIGEN TRANSPORTER-RELATED"/>
    <property type="match status" value="1"/>
</dbReference>
<feature type="transmembrane region" description="Helical" evidence="6">
    <location>
        <begin position="404"/>
        <end position="428"/>
    </location>
</feature>
<feature type="transmembrane region" description="Helical" evidence="6">
    <location>
        <begin position="351"/>
        <end position="372"/>
    </location>
</feature>
<dbReference type="EMBL" id="JAPDPI010000035">
    <property type="protein sequence ID" value="MCW3806996.1"/>
    <property type="molecule type" value="Genomic_DNA"/>
</dbReference>
<dbReference type="Proteomes" id="UP001207408">
    <property type="component" value="Unassembled WGS sequence"/>
</dbReference>
<keyword evidence="4 6" id="KW-1133">Transmembrane helix</keyword>
<feature type="transmembrane region" description="Helical" evidence="6">
    <location>
        <begin position="12"/>
        <end position="33"/>
    </location>
</feature>
<dbReference type="AlphaFoldDB" id="A0AAE3MFY6"/>
<dbReference type="RefSeq" id="WP_301200974.1">
    <property type="nucleotide sequence ID" value="NZ_JAPDPI010000035.1"/>
</dbReference>
<feature type="transmembrane region" description="Helical" evidence="6">
    <location>
        <begin position="116"/>
        <end position="135"/>
    </location>
</feature>
<proteinExistence type="predicted"/>
<keyword evidence="5 6" id="KW-0472">Membrane</keyword>
<feature type="transmembrane region" description="Helical" evidence="6">
    <location>
        <begin position="236"/>
        <end position="253"/>
    </location>
</feature>
<feature type="transmembrane region" description="Helical" evidence="6">
    <location>
        <begin position="440"/>
        <end position="459"/>
    </location>
</feature>
<dbReference type="GO" id="GO:0005886">
    <property type="term" value="C:plasma membrane"/>
    <property type="evidence" value="ECO:0007669"/>
    <property type="project" value="UniProtKB-SubCell"/>
</dbReference>
<feature type="transmembrane region" description="Helical" evidence="6">
    <location>
        <begin position="48"/>
        <end position="69"/>
    </location>
</feature>
<evidence type="ECO:0000256" key="2">
    <source>
        <dbReference type="ARBA" id="ARBA00022475"/>
    </source>
</evidence>
<reference evidence="7" key="1">
    <citation type="submission" date="2022-10" db="EMBL/GenBank/DDBJ databases">
        <authorList>
            <person name="Yu W.X."/>
        </authorList>
    </citation>
    <scope>NUCLEOTIDE SEQUENCE</scope>
    <source>
        <strain evidence="7">D04</strain>
    </source>
</reference>
<evidence type="ECO:0000256" key="1">
    <source>
        <dbReference type="ARBA" id="ARBA00004651"/>
    </source>
</evidence>
<comment type="caution">
    <text evidence="7">The sequence shown here is derived from an EMBL/GenBank/DDBJ whole genome shotgun (WGS) entry which is preliminary data.</text>
</comment>
<accession>A0AAE3MFY6</accession>